<feature type="transmembrane region" description="Helical" evidence="8">
    <location>
        <begin position="424"/>
        <end position="446"/>
    </location>
</feature>
<evidence type="ECO:0000256" key="6">
    <source>
        <dbReference type="ARBA" id="ARBA00022840"/>
    </source>
</evidence>
<keyword evidence="4 7" id="KW-0547">Nucleotide-binding</keyword>
<evidence type="ECO:0000256" key="3">
    <source>
        <dbReference type="ARBA" id="ARBA00022679"/>
    </source>
</evidence>
<feature type="domain" description="Protein kinase" evidence="9">
    <location>
        <begin position="18"/>
        <end position="286"/>
    </location>
</feature>
<reference evidence="11" key="1">
    <citation type="submission" date="2013-03" db="EMBL/GenBank/DDBJ databases">
        <title>Genome sequence of Chthonomonas calidirosea, the first sequenced genome from the Armatimonadetes phylum (formally candidate division OP10).</title>
        <authorList>
            <person name="Lee K.C.Y."/>
            <person name="Morgan X.C."/>
            <person name="Dunfield P.F."/>
            <person name="Tamas I."/>
            <person name="Houghton K.M."/>
            <person name="Vyssotski M."/>
            <person name="Ryan J.L.J."/>
            <person name="Lagutin K."/>
            <person name="McDonald I.R."/>
            <person name="Stott M.B."/>
        </authorList>
    </citation>
    <scope>NUCLEOTIDE SEQUENCE [LARGE SCALE GENOMIC DNA]</scope>
    <source>
        <strain evidence="11">DSM 23976 / ICMP 18418 / T49</strain>
    </source>
</reference>
<feature type="transmembrane region" description="Helical" evidence="8">
    <location>
        <begin position="494"/>
        <end position="513"/>
    </location>
</feature>
<protein>
    <recommendedName>
        <fullName evidence="2">non-specific serine/threonine protein kinase</fullName>
        <ecNumber evidence="2">2.7.11.1</ecNumber>
    </recommendedName>
</protein>
<organism evidence="10 11">
    <name type="scientific">Chthonomonas calidirosea (strain DSM 23976 / ICMP 18418 / T49)</name>
    <dbReference type="NCBI Taxonomy" id="1303518"/>
    <lineage>
        <taxon>Bacteria</taxon>
        <taxon>Bacillati</taxon>
        <taxon>Armatimonadota</taxon>
        <taxon>Chthonomonadia</taxon>
        <taxon>Chthonomonadales</taxon>
        <taxon>Chthonomonadaceae</taxon>
        <taxon>Chthonomonas</taxon>
    </lineage>
</organism>
<dbReference type="PANTHER" id="PTHR43671">
    <property type="entry name" value="SERINE/THREONINE-PROTEIN KINASE NEK"/>
    <property type="match status" value="1"/>
</dbReference>
<sequence>MSDLFGDLFEGQVLDGKYHLRQRIGVGGYGAVFLADEVVAGRVLREVVVKLFRVAEEHREQQLRELQTSTTLHHPNLIRYFAPGQFTYSFQNKAIPMLYLVMERADESLEQRLKRGLLTPEEAETLLRQMCDVLLYLHERPEHWVHRDVKPANILWSEGRWKLADLGLMRELGPRGDMTTATTVMGTPAYAPPEAFRNYVTPAWDIWSLGVVLVEALTGHLPFEGQSIEEKIHAVLHLPPSHLHRLPEPFRTIAEGCLEKNPRDRLTPRGVLALLDAPPKPPQTEISWRSLVKAAAFGGGSLLVLRGLLSFWLPGGSRWNPLFLFPERSSLWYDPVIRSWSPSYFYALVAPYMAFGAVLEVAVLWILYRVLGTFGKTQWLLFPISLLISLVCILLCIGGLSFLFHVPLVTAHDSLGWIVLVQQATLLGLRYLAFGAALSGLLFVSLGDSLASAFCFLGITVPALAWGALGVIGGAVVGGFRKGALPEVEELRRWWRIGTASILALIALVALIAQKTVFSNPTFVQRWVWTTEGSRSPVTLAGRWQGVLEGQRVRVILEALGSNRFMGKMEGLPGHVTARVEGRLNGNSVVLKIVPRAGRGRIRQFKGYIDASSKTMQGWERERQGRRVMWWLKRS</sequence>
<keyword evidence="5 10" id="KW-0418">Kinase</keyword>
<dbReference type="STRING" id="454171.CP488_00507"/>
<dbReference type="InterPro" id="IPR011009">
    <property type="entry name" value="Kinase-like_dom_sf"/>
</dbReference>
<dbReference type="Gene3D" id="3.30.200.20">
    <property type="entry name" value="Phosphorylase Kinase, domain 1"/>
    <property type="match status" value="1"/>
</dbReference>
<dbReference type="eggNOG" id="COG0515">
    <property type="taxonomic scope" value="Bacteria"/>
</dbReference>
<evidence type="ECO:0000313" key="10">
    <source>
        <dbReference type="EMBL" id="CCW34472.1"/>
    </source>
</evidence>
<evidence type="ECO:0000259" key="9">
    <source>
        <dbReference type="PROSITE" id="PS50011"/>
    </source>
</evidence>
<evidence type="ECO:0000256" key="4">
    <source>
        <dbReference type="ARBA" id="ARBA00022741"/>
    </source>
</evidence>
<feature type="binding site" evidence="7">
    <location>
        <position position="50"/>
    </location>
    <ligand>
        <name>ATP</name>
        <dbReference type="ChEBI" id="CHEBI:30616"/>
    </ligand>
</feature>
<gene>
    <name evidence="10" type="ORF">CCALI_00646</name>
</gene>
<feature type="transmembrane region" description="Helical" evidence="8">
    <location>
        <begin position="344"/>
        <end position="368"/>
    </location>
</feature>
<dbReference type="InterPro" id="IPR050660">
    <property type="entry name" value="NEK_Ser/Thr_kinase"/>
</dbReference>
<dbReference type="PROSITE" id="PS50011">
    <property type="entry name" value="PROTEIN_KINASE_DOM"/>
    <property type="match status" value="1"/>
</dbReference>
<feature type="transmembrane region" description="Helical" evidence="8">
    <location>
        <begin position="453"/>
        <end position="474"/>
    </location>
</feature>
<keyword evidence="8" id="KW-0812">Transmembrane</keyword>
<dbReference type="RefSeq" id="WP_016482034.1">
    <property type="nucleotide sequence ID" value="NC_021487.1"/>
</dbReference>
<dbReference type="SMART" id="SM00220">
    <property type="entry name" value="S_TKc"/>
    <property type="match status" value="1"/>
</dbReference>
<dbReference type="SUPFAM" id="SSF56112">
    <property type="entry name" value="Protein kinase-like (PK-like)"/>
    <property type="match status" value="1"/>
</dbReference>
<keyword evidence="8" id="KW-1133">Transmembrane helix</keyword>
<evidence type="ECO:0000256" key="1">
    <source>
        <dbReference type="ARBA" id="ARBA00010886"/>
    </source>
</evidence>
<dbReference type="OrthoDB" id="569031at2"/>
<proteinExistence type="inferred from homology"/>
<name>S0EVR2_CHTCT</name>
<keyword evidence="3" id="KW-0808">Transferase</keyword>
<dbReference type="CDD" id="cd14014">
    <property type="entry name" value="STKc_PknB_like"/>
    <property type="match status" value="1"/>
</dbReference>
<dbReference type="GO" id="GO:0005524">
    <property type="term" value="F:ATP binding"/>
    <property type="evidence" value="ECO:0007669"/>
    <property type="project" value="UniProtKB-UniRule"/>
</dbReference>
<dbReference type="PATRIC" id="fig|1303518.3.peg.651"/>
<dbReference type="Pfam" id="PF00069">
    <property type="entry name" value="Pkinase"/>
    <property type="match status" value="1"/>
</dbReference>
<keyword evidence="6 7" id="KW-0067">ATP-binding</keyword>
<dbReference type="GO" id="GO:0004674">
    <property type="term" value="F:protein serine/threonine kinase activity"/>
    <property type="evidence" value="ECO:0007669"/>
    <property type="project" value="UniProtKB-EC"/>
</dbReference>
<evidence type="ECO:0000256" key="2">
    <source>
        <dbReference type="ARBA" id="ARBA00012513"/>
    </source>
</evidence>
<dbReference type="InterPro" id="IPR000719">
    <property type="entry name" value="Prot_kinase_dom"/>
</dbReference>
<dbReference type="EC" id="2.7.11.1" evidence="2"/>
<dbReference type="Proteomes" id="UP000014227">
    <property type="component" value="Chromosome I"/>
</dbReference>
<evidence type="ECO:0000256" key="8">
    <source>
        <dbReference type="SAM" id="Phobius"/>
    </source>
</evidence>
<dbReference type="InParanoid" id="S0EVR2"/>
<evidence type="ECO:0000256" key="5">
    <source>
        <dbReference type="ARBA" id="ARBA00022777"/>
    </source>
</evidence>
<keyword evidence="8" id="KW-0472">Membrane</keyword>
<dbReference type="AlphaFoldDB" id="S0EVR2"/>
<dbReference type="PANTHER" id="PTHR43671:SF13">
    <property type="entry name" value="SERINE_THREONINE-PROTEIN KINASE NEK2"/>
    <property type="match status" value="1"/>
</dbReference>
<evidence type="ECO:0000313" key="11">
    <source>
        <dbReference type="Proteomes" id="UP000014227"/>
    </source>
</evidence>
<dbReference type="InterPro" id="IPR017441">
    <property type="entry name" value="Protein_kinase_ATP_BS"/>
</dbReference>
<dbReference type="HOGENOM" id="CLU_430674_0_0_0"/>
<dbReference type="Gene3D" id="1.10.510.10">
    <property type="entry name" value="Transferase(Phosphotransferase) domain 1"/>
    <property type="match status" value="1"/>
</dbReference>
<dbReference type="KEGG" id="ccz:CCALI_00646"/>
<keyword evidence="11" id="KW-1185">Reference proteome</keyword>
<comment type="similarity">
    <text evidence="1">Belongs to the protein kinase superfamily. NEK Ser/Thr protein kinase family. NIMA subfamily.</text>
</comment>
<feature type="transmembrane region" description="Helical" evidence="8">
    <location>
        <begin position="380"/>
        <end position="404"/>
    </location>
</feature>
<accession>S0EVR2</accession>
<dbReference type="PROSITE" id="PS00107">
    <property type="entry name" value="PROTEIN_KINASE_ATP"/>
    <property type="match status" value="1"/>
</dbReference>
<dbReference type="EMBL" id="HF951689">
    <property type="protein sequence ID" value="CCW34472.1"/>
    <property type="molecule type" value="Genomic_DNA"/>
</dbReference>
<evidence type="ECO:0000256" key="7">
    <source>
        <dbReference type="PROSITE-ProRule" id="PRU10141"/>
    </source>
</evidence>